<gene>
    <name evidence="3" type="ORF">FJZ47_15030</name>
</gene>
<reference evidence="3" key="1">
    <citation type="submission" date="2019-03" db="EMBL/GenBank/DDBJ databases">
        <title>Lake Tanganyika Metagenome-Assembled Genomes (MAGs).</title>
        <authorList>
            <person name="Tran P."/>
        </authorList>
    </citation>
    <scope>NUCLEOTIDE SEQUENCE</scope>
    <source>
        <strain evidence="3">K_DeepCast_65m_m2_066</strain>
    </source>
</reference>
<organism evidence="3 4">
    <name type="scientific">Tectimicrobiota bacterium</name>
    <dbReference type="NCBI Taxonomy" id="2528274"/>
    <lineage>
        <taxon>Bacteria</taxon>
        <taxon>Pseudomonadati</taxon>
        <taxon>Nitrospinota/Tectimicrobiota group</taxon>
        <taxon>Candidatus Tectimicrobiota</taxon>
    </lineage>
</organism>
<evidence type="ECO:0000259" key="2">
    <source>
        <dbReference type="Pfam" id="PF04715"/>
    </source>
</evidence>
<evidence type="ECO:0000313" key="3">
    <source>
        <dbReference type="EMBL" id="MBM3225098.1"/>
    </source>
</evidence>
<dbReference type="PANTHER" id="PTHR11236">
    <property type="entry name" value="AMINOBENZOATE/ANTHRANILATE SYNTHASE"/>
    <property type="match status" value="1"/>
</dbReference>
<dbReference type="Gene3D" id="3.60.120.10">
    <property type="entry name" value="Anthranilate synthase"/>
    <property type="match status" value="1"/>
</dbReference>
<dbReference type="Pfam" id="PF00425">
    <property type="entry name" value="Chorismate_bind"/>
    <property type="match status" value="1"/>
</dbReference>
<proteinExistence type="predicted"/>
<feature type="domain" description="Anthranilate synthase component I N-terminal" evidence="2">
    <location>
        <begin position="76"/>
        <end position="247"/>
    </location>
</feature>
<dbReference type="Proteomes" id="UP000712673">
    <property type="component" value="Unassembled WGS sequence"/>
</dbReference>
<comment type="caution">
    <text evidence="3">The sequence shown here is derived from an EMBL/GenBank/DDBJ whole genome shotgun (WGS) entry which is preliminary data.</text>
</comment>
<dbReference type="Pfam" id="PF04715">
    <property type="entry name" value="Anth_synt_I_N"/>
    <property type="match status" value="1"/>
</dbReference>
<dbReference type="PANTHER" id="PTHR11236:SF9">
    <property type="entry name" value="ANTHRANILATE SYNTHASE COMPONENT 1"/>
    <property type="match status" value="1"/>
</dbReference>
<dbReference type="PRINTS" id="PR00095">
    <property type="entry name" value="ANTSNTHASEI"/>
</dbReference>
<evidence type="ECO:0000259" key="1">
    <source>
        <dbReference type="Pfam" id="PF00425"/>
    </source>
</evidence>
<dbReference type="GO" id="GO:0000162">
    <property type="term" value="P:L-tryptophan biosynthetic process"/>
    <property type="evidence" value="ECO:0007669"/>
    <property type="project" value="TreeGrafter"/>
</dbReference>
<evidence type="ECO:0000313" key="4">
    <source>
        <dbReference type="Proteomes" id="UP000712673"/>
    </source>
</evidence>
<evidence type="ECO:0008006" key="5">
    <source>
        <dbReference type="Google" id="ProtNLM"/>
    </source>
</evidence>
<dbReference type="SUPFAM" id="SSF56322">
    <property type="entry name" value="ADC synthase"/>
    <property type="match status" value="1"/>
</dbReference>
<dbReference type="InterPro" id="IPR015890">
    <property type="entry name" value="Chorismate_C"/>
</dbReference>
<dbReference type="InterPro" id="IPR006805">
    <property type="entry name" value="Anth_synth_I_N"/>
</dbReference>
<name>A0A937W2N7_UNCTE</name>
<sequence length="569" mass="64205">MSRASHVDMHLALRVVYCVLCHPWETCIMSQTSVITPADFLAYCLTLTPIDDTLAYGDERGQVRRLTVPLDYAQSWLAPLSMYECLNGARPGILYESVDIAPTYGRYSLAVIDPPVIVEGKDEAFQIRALNQRGQAILAQTLSTADLPCCTRLQRTPQALTGVVPCERRPVAEDERLHLNNISQVIRNLLHAFRCNDRFLGLWGAFAYDFVRLFEPLPDHLPAIPTQDFRLFMPDTLLFYDHMRERALLYVYDFLNSPTSATELLRDRLCGLPAPEPPRPTYPRIRIPHKLASDTGREAFMTAVDDAREQMRLGEFFEVVLSHSYKGRYDRSPLELYRRFREINPSPYQFYVHYGDEALVGASPEMFVRVENGVVQQRPISGTMPRGTDSLTDYHNMMRLLNSEKEKSELDMLIDLARNDVSRVCEPGVSVSDYRYVEKYSRVMHTVAQVEGRLAPGWTAFDAFIASLNAGTLTGAPKAAAMTYIALHENSRRGYYGGNVGYLTFSGQLDTGIIIRTAHLIRRPQDTEESYDVAVRAGATLLYDSEPAAEYAETEAKARALLEALDSIA</sequence>
<dbReference type="EMBL" id="VGLS01000480">
    <property type="protein sequence ID" value="MBM3225098.1"/>
    <property type="molecule type" value="Genomic_DNA"/>
</dbReference>
<protein>
    <recommendedName>
        <fullName evidence="5">Anthranilate synthase component I</fullName>
    </recommendedName>
</protein>
<dbReference type="InterPro" id="IPR019999">
    <property type="entry name" value="Anth_synth_I-like"/>
</dbReference>
<accession>A0A937W2N7</accession>
<dbReference type="AlphaFoldDB" id="A0A937W2N7"/>
<dbReference type="InterPro" id="IPR005801">
    <property type="entry name" value="ADC_synthase"/>
</dbReference>
<feature type="domain" description="Chorismate-utilising enzyme C-terminal" evidence="1">
    <location>
        <begin position="297"/>
        <end position="557"/>
    </location>
</feature>